<evidence type="ECO:0000313" key="3">
    <source>
        <dbReference type="Proteomes" id="UP001476247"/>
    </source>
</evidence>
<organism evidence="2 3">
    <name type="scientific">Helicostylum pulchrum</name>
    <dbReference type="NCBI Taxonomy" id="562976"/>
    <lineage>
        <taxon>Eukaryota</taxon>
        <taxon>Fungi</taxon>
        <taxon>Fungi incertae sedis</taxon>
        <taxon>Mucoromycota</taxon>
        <taxon>Mucoromycotina</taxon>
        <taxon>Mucoromycetes</taxon>
        <taxon>Mucorales</taxon>
        <taxon>Mucorineae</taxon>
        <taxon>Mucoraceae</taxon>
        <taxon>Helicostylum</taxon>
    </lineage>
</organism>
<proteinExistence type="predicted"/>
<keyword evidence="1" id="KW-0732">Signal</keyword>
<evidence type="ECO:0000256" key="1">
    <source>
        <dbReference type="SAM" id="SignalP"/>
    </source>
</evidence>
<keyword evidence="3" id="KW-1185">Reference proteome</keyword>
<evidence type="ECO:0000313" key="2">
    <source>
        <dbReference type="EMBL" id="GAA5805544.1"/>
    </source>
</evidence>
<name>A0ABP9YF12_9FUNG</name>
<sequence length="373" mass="41727">MLKPIIILSLVLTTLTTFNVALNVTSIDKCPTLIPRNPPTNVNDLRVDDIKVIGALGDSITAGLGIKGFNKSPNIIGNLLSAIQEYRGLSYSAGGDEDAFTIANYIKYYQPNLLGWSVGQRVLGICNGDNCFASNDAYHDQLNAALTSATAMNLDKELNYLIKTMKSMRSIDYENDWKMINIQIGSNDMCDSCKESYQDRASPERYGEYVEAAVDKIHANIPKVIVNLIGNYNVSGVFPLTAKHEDYCVIRKDESGSGSGCACASTPEGLDKMKKLTISYDRMLVAISNKYRKISSKSFAVIYQHNRYDLRNFSMEFFSTLDCFHPSLKGHQWTSKVIWNQLFVPESQKPNILLFDENETIYCPSESDRIITY</sequence>
<dbReference type="PANTHER" id="PTHR21325:SF31">
    <property type="entry name" value="GH22081P-RELATED"/>
    <property type="match status" value="1"/>
</dbReference>
<dbReference type="SUPFAM" id="SSF52266">
    <property type="entry name" value="SGNH hydrolase"/>
    <property type="match status" value="1"/>
</dbReference>
<dbReference type="InterPro" id="IPR038885">
    <property type="entry name" value="PLB1"/>
</dbReference>
<feature type="signal peptide" evidence="1">
    <location>
        <begin position="1"/>
        <end position="21"/>
    </location>
</feature>
<dbReference type="PANTHER" id="PTHR21325">
    <property type="entry name" value="PHOSPHOLIPASE B, PLB1"/>
    <property type="match status" value="1"/>
</dbReference>
<protein>
    <submittedName>
        <fullName evidence="2">Uncharacterized protein</fullName>
    </submittedName>
</protein>
<dbReference type="Gene3D" id="3.40.50.1110">
    <property type="entry name" value="SGNH hydrolase"/>
    <property type="match status" value="1"/>
</dbReference>
<feature type="chain" id="PRO_5046454293" evidence="1">
    <location>
        <begin position="22"/>
        <end position="373"/>
    </location>
</feature>
<gene>
    <name evidence="2" type="ORF">HPULCUR_011063</name>
</gene>
<dbReference type="Proteomes" id="UP001476247">
    <property type="component" value="Unassembled WGS sequence"/>
</dbReference>
<dbReference type="EMBL" id="BAABUJ010000047">
    <property type="protein sequence ID" value="GAA5805544.1"/>
    <property type="molecule type" value="Genomic_DNA"/>
</dbReference>
<dbReference type="InterPro" id="IPR036514">
    <property type="entry name" value="SGNH_hydro_sf"/>
</dbReference>
<accession>A0ABP9YF12</accession>
<dbReference type="Pfam" id="PF00657">
    <property type="entry name" value="Lipase_GDSL"/>
    <property type="match status" value="1"/>
</dbReference>
<comment type="caution">
    <text evidence="2">The sequence shown here is derived from an EMBL/GenBank/DDBJ whole genome shotgun (WGS) entry which is preliminary data.</text>
</comment>
<dbReference type="InterPro" id="IPR001087">
    <property type="entry name" value="GDSL"/>
</dbReference>
<reference evidence="2 3" key="1">
    <citation type="submission" date="2024-04" db="EMBL/GenBank/DDBJ databases">
        <title>genome sequences of Mucor flavus KT1a and Helicostylum pulchrum KT1b strains isolation_sourced from the surface of a dry-aged beef.</title>
        <authorList>
            <person name="Toyotome T."/>
            <person name="Hosono M."/>
            <person name="Torimaru M."/>
            <person name="Fukuda K."/>
            <person name="Mikami N."/>
        </authorList>
    </citation>
    <scope>NUCLEOTIDE SEQUENCE [LARGE SCALE GENOMIC DNA]</scope>
    <source>
        <strain evidence="2 3">KT1b</strain>
    </source>
</reference>